<dbReference type="InterPro" id="IPR047083">
    <property type="entry name" value="ABCC4_TMD2"/>
</dbReference>
<comment type="catalytic activity">
    <reaction evidence="22">
        <text>glycoursodeoxycholate(in) + glutathione(in) + ATP + H2O = glycoursodeoxycholate(out) + glutathione(out) + ADP + phosphate + H(+)</text>
        <dbReference type="Rhea" id="RHEA:66416"/>
        <dbReference type="ChEBI" id="CHEBI:15377"/>
        <dbReference type="ChEBI" id="CHEBI:15378"/>
        <dbReference type="ChEBI" id="CHEBI:30616"/>
        <dbReference type="ChEBI" id="CHEBI:43474"/>
        <dbReference type="ChEBI" id="CHEBI:57925"/>
        <dbReference type="ChEBI" id="CHEBI:132030"/>
        <dbReference type="ChEBI" id="CHEBI:456216"/>
    </reaction>
    <physiologicalReaction direction="left-to-right" evidence="22">
        <dbReference type="Rhea" id="RHEA:66417"/>
    </physiologicalReaction>
</comment>
<dbReference type="Pfam" id="PF00005">
    <property type="entry name" value="ABC_tran"/>
    <property type="match status" value="2"/>
</dbReference>
<dbReference type="Gene3D" id="3.40.50.300">
    <property type="entry name" value="P-loop containing nucleotide triphosphate hydrolases"/>
    <property type="match status" value="2"/>
</dbReference>
<dbReference type="GO" id="GO:0016324">
    <property type="term" value="C:apical plasma membrane"/>
    <property type="evidence" value="ECO:0007669"/>
    <property type="project" value="UniProtKB-SubCell"/>
</dbReference>
<comment type="catalytic activity">
    <reaction evidence="29">
        <text>glycochenodeoxycholate(in) + glutathione(in) + ATP + H2O = glycochenodeoxycholate(out) + glutathione(out) + ADP + phosphate + H(+)</text>
        <dbReference type="Rhea" id="RHEA:66408"/>
        <dbReference type="ChEBI" id="CHEBI:15377"/>
        <dbReference type="ChEBI" id="CHEBI:15378"/>
        <dbReference type="ChEBI" id="CHEBI:30616"/>
        <dbReference type="ChEBI" id="CHEBI:36252"/>
        <dbReference type="ChEBI" id="CHEBI:43474"/>
        <dbReference type="ChEBI" id="CHEBI:57925"/>
        <dbReference type="ChEBI" id="CHEBI:456216"/>
    </reaction>
    <physiologicalReaction direction="left-to-right" evidence="29">
        <dbReference type="Rhea" id="RHEA:66409"/>
    </physiologicalReaction>
</comment>
<evidence type="ECO:0000256" key="2">
    <source>
        <dbReference type="ARBA" id="ARBA00004424"/>
    </source>
</evidence>
<proteinExistence type="predicted"/>
<evidence type="ECO:0000256" key="25">
    <source>
        <dbReference type="ARBA" id="ARBA00051151"/>
    </source>
</evidence>
<dbReference type="SUPFAM" id="SSF52540">
    <property type="entry name" value="P-loop containing nucleoside triphosphate hydrolases"/>
    <property type="match status" value="2"/>
</dbReference>
<feature type="transmembrane region" description="Helical" evidence="37">
    <location>
        <begin position="858"/>
        <end position="881"/>
    </location>
</feature>
<evidence type="ECO:0000256" key="16">
    <source>
        <dbReference type="ARBA" id="ARBA00047279"/>
    </source>
</evidence>
<gene>
    <name evidence="41" type="primary">ABCC4</name>
</gene>
<dbReference type="CDD" id="cd18593">
    <property type="entry name" value="ABC_6TM_MRP4_D1_like"/>
    <property type="match status" value="1"/>
</dbReference>
<comment type="catalytic activity">
    <reaction evidence="27">
        <text>taurochenodeoxycholate(in) + glutathione(in) + ATP + H2O = taurochenodeoxycholate(out) + glutathione(out) + ADP + phosphate + H(+)</text>
        <dbReference type="Rhea" id="RHEA:66412"/>
        <dbReference type="ChEBI" id="CHEBI:9407"/>
        <dbReference type="ChEBI" id="CHEBI:15377"/>
        <dbReference type="ChEBI" id="CHEBI:15378"/>
        <dbReference type="ChEBI" id="CHEBI:30616"/>
        <dbReference type="ChEBI" id="CHEBI:43474"/>
        <dbReference type="ChEBI" id="CHEBI:57925"/>
        <dbReference type="ChEBI" id="CHEBI:456216"/>
    </reaction>
    <physiologicalReaction direction="left-to-right" evidence="27">
        <dbReference type="Rhea" id="RHEA:66413"/>
    </physiologicalReaction>
</comment>
<evidence type="ECO:0000256" key="22">
    <source>
        <dbReference type="ARBA" id="ARBA00050626"/>
    </source>
</evidence>
<keyword evidence="9" id="KW-0067">ATP-binding</keyword>
<dbReference type="GO" id="GO:0006869">
    <property type="term" value="P:lipid transport"/>
    <property type="evidence" value="ECO:0007669"/>
    <property type="project" value="UniProtKB-KW"/>
</dbReference>
<dbReference type="GO" id="GO:0016323">
    <property type="term" value="C:basolateral plasma membrane"/>
    <property type="evidence" value="ECO:0007669"/>
    <property type="project" value="UniProtKB-SubCell"/>
</dbReference>
<dbReference type="GO" id="GO:0015431">
    <property type="term" value="F:ABC-type glutathione S-conjugate transporter activity"/>
    <property type="evidence" value="ECO:0007669"/>
    <property type="project" value="UniProtKB-EC"/>
</dbReference>
<feature type="domain" description="ABC transmembrane type-1" evidence="39">
    <location>
        <begin position="17"/>
        <end position="287"/>
    </location>
</feature>
<comment type="catalytic activity">
    <reaction evidence="33">
        <text>3',5'-cyclic GMP(in) + ATP + H2O = 3',5'-cyclic GMP(out) + ADP + phosphate + H(+)</text>
        <dbReference type="Rhea" id="RHEA:66188"/>
        <dbReference type="ChEBI" id="CHEBI:15377"/>
        <dbReference type="ChEBI" id="CHEBI:15378"/>
        <dbReference type="ChEBI" id="CHEBI:30616"/>
        <dbReference type="ChEBI" id="CHEBI:43474"/>
        <dbReference type="ChEBI" id="CHEBI:57746"/>
        <dbReference type="ChEBI" id="CHEBI:456216"/>
    </reaction>
    <physiologicalReaction direction="left-to-right" evidence="33">
        <dbReference type="Rhea" id="RHEA:66189"/>
    </physiologicalReaction>
</comment>
<keyword evidence="11 37" id="KW-1133">Transmembrane helix</keyword>
<keyword evidence="10" id="KW-1278">Translocase</keyword>
<dbReference type="CDD" id="cd18601">
    <property type="entry name" value="ABC_6TM_MRP4_D2_like"/>
    <property type="match status" value="1"/>
</dbReference>
<dbReference type="GO" id="GO:0008559">
    <property type="term" value="F:ABC-type xenobiotic transporter activity"/>
    <property type="evidence" value="ECO:0007669"/>
    <property type="project" value="UniProtKB-EC"/>
</dbReference>
<dbReference type="InterPro" id="IPR036640">
    <property type="entry name" value="ABC1_TM_sf"/>
</dbReference>
<feature type="region of interest" description="Disordered" evidence="36">
    <location>
        <begin position="544"/>
        <end position="599"/>
    </location>
</feature>
<accession>A0A6J2CS94</accession>
<evidence type="ECO:0000256" key="37">
    <source>
        <dbReference type="SAM" id="Phobius"/>
    </source>
</evidence>
<organism evidence="40 41">
    <name type="scientific">Zalophus californianus</name>
    <name type="common">California sealion</name>
    <dbReference type="NCBI Taxonomy" id="9704"/>
    <lineage>
        <taxon>Eukaryota</taxon>
        <taxon>Metazoa</taxon>
        <taxon>Chordata</taxon>
        <taxon>Craniata</taxon>
        <taxon>Vertebrata</taxon>
        <taxon>Euteleostomi</taxon>
        <taxon>Mammalia</taxon>
        <taxon>Eutheria</taxon>
        <taxon>Laurasiatheria</taxon>
        <taxon>Carnivora</taxon>
        <taxon>Caniformia</taxon>
        <taxon>Pinnipedia</taxon>
        <taxon>Otariidae</taxon>
        <taxon>Zalophus</taxon>
    </lineage>
</organism>
<comment type="catalytic activity">
    <reaction evidence="24">
        <text>cholate(in) + glutathione(in) + ATP + H2O = cholate(out) + glutathione(out) + ADP + phosphate + H(+)</text>
        <dbReference type="Rhea" id="RHEA:66396"/>
        <dbReference type="ChEBI" id="CHEBI:15377"/>
        <dbReference type="ChEBI" id="CHEBI:15378"/>
        <dbReference type="ChEBI" id="CHEBI:29747"/>
        <dbReference type="ChEBI" id="CHEBI:30616"/>
        <dbReference type="ChEBI" id="CHEBI:43474"/>
        <dbReference type="ChEBI" id="CHEBI:57925"/>
        <dbReference type="ChEBI" id="CHEBI:456216"/>
    </reaction>
    <physiologicalReaction direction="left-to-right" evidence="24">
        <dbReference type="Rhea" id="RHEA:66397"/>
    </physiologicalReaction>
</comment>
<evidence type="ECO:0000256" key="31">
    <source>
        <dbReference type="ARBA" id="ARBA00052534"/>
    </source>
</evidence>
<dbReference type="RefSeq" id="XP_027446286.1">
    <property type="nucleotide sequence ID" value="XM_027590485.2"/>
</dbReference>
<evidence type="ECO:0000256" key="19">
    <source>
        <dbReference type="ARBA" id="ARBA00048007"/>
    </source>
</evidence>
<evidence type="ECO:0000256" key="18">
    <source>
        <dbReference type="ARBA" id="ARBA00047576"/>
    </source>
</evidence>
<keyword evidence="13 37" id="KW-0472">Membrane</keyword>
<comment type="subunit">
    <text evidence="34">Interacts (via PDZ-binding motif) with SNX27 (via PDZ domain); this interaction accelerates MRP4 internalization.</text>
</comment>
<dbReference type="InterPro" id="IPR017871">
    <property type="entry name" value="ABC_transporter-like_CS"/>
</dbReference>
<evidence type="ECO:0000256" key="34">
    <source>
        <dbReference type="ARBA" id="ARBA00062847"/>
    </source>
</evidence>
<evidence type="ECO:0000256" key="29">
    <source>
        <dbReference type="ARBA" id="ARBA00051624"/>
    </source>
</evidence>
<feature type="transmembrane region" description="Helical" evidence="37">
    <location>
        <begin position="231"/>
        <end position="252"/>
    </location>
</feature>
<dbReference type="SMART" id="SM00382">
    <property type="entry name" value="AAA"/>
    <property type="match status" value="2"/>
</dbReference>
<keyword evidence="40" id="KW-1185">Reference proteome</keyword>
<comment type="catalytic activity">
    <reaction evidence="26">
        <text>prostaglandin E2(in) + ATP + H2O = prostaglandin E2(out) + ADP + phosphate + H(+)</text>
        <dbReference type="Rhea" id="RHEA:66388"/>
        <dbReference type="ChEBI" id="CHEBI:15377"/>
        <dbReference type="ChEBI" id="CHEBI:15378"/>
        <dbReference type="ChEBI" id="CHEBI:30616"/>
        <dbReference type="ChEBI" id="CHEBI:43474"/>
        <dbReference type="ChEBI" id="CHEBI:456216"/>
        <dbReference type="ChEBI" id="CHEBI:606564"/>
    </reaction>
    <physiologicalReaction direction="left-to-right" evidence="26">
        <dbReference type="Rhea" id="RHEA:66389"/>
    </physiologicalReaction>
</comment>
<dbReference type="InterPro" id="IPR050173">
    <property type="entry name" value="ABC_transporter_C-like"/>
</dbReference>
<evidence type="ECO:0000256" key="17">
    <source>
        <dbReference type="ARBA" id="ARBA00047523"/>
    </source>
</evidence>
<dbReference type="EC" id="7.6.2.2" evidence="4"/>
<dbReference type="GO" id="GO:0005524">
    <property type="term" value="F:ATP binding"/>
    <property type="evidence" value="ECO:0007669"/>
    <property type="project" value="UniProtKB-KW"/>
</dbReference>
<evidence type="ECO:0000256" key="9">
    <source>
        <dbReference type="ARBA" id="ARBA00022840"/>
    </source>
</evidence>
<comment type="catalytic activity">
    <reaction evidence="32">
        <text>glycodeoxycholate(in) + glutathione(in) + ATP + H2O = glycodeoxycholate(out) + glutathione(out) + ADP + phosphate + H(+)</text>
        <dbReference type="Rhea" id="RHEA:66380"/>
        <dbReference type="ChEBI" id="CHEBI:15377"/>
        <dbReference type="ChEBI" id="CHEBI:15378"/>
        <dbReference type="ChEBI" id="CHEBI:30616"/>
        <dbReference type="ChEBI" id="CHEBI:43474"/>
        <dbReference type="ChEBI" id="CHEBI:57925"/>
        <dbReference type="ChEBI" id="CHEBI:82982"/>
        <dbReference type="ChEBI" id="CHEBI:456216"/>
    </reaction>
    <physiologicalReaction direction="left-to-right" evidence="32">
        <dbReference type="Rhea" id="RHEA:66381"/>
    </physiologicalReaction>
</comment>
<evidence type="ECO:0000256" key="33">
    <source>
        <dbReference type="ARBA" id="ARBA00052963"/>
    </source>
</evidence>
<evidence type="ECO:0000256" key="26">
    <source>
        <dbReference type="ARBA" id="ARBA00051287"/>
    </source>
</evidence>
<comment type="catalytic activity">
    <reaction evidence="18">
        <text>17beta-estradiol 17-O-(beta-D-glucuronate)(in) + ATP + H2O = 17beta-estradiol 17-O-(beta-D-glucuronate)(out) + ADP + phosphate + H(+)</text>
        <dbReference type="Rhea" id="RHEA:60128"/>
        <dbReference type="ChEBI" id="CHEBI:15377"/>
        <dbReference type="ChEBI" id="CHEBI:15378"/>
        <dbReference type="ChEBI" id="CHEBI:30616"/>
        <dbReference type="ChEBI" id="CHEBI:43474"/>
        <dbReference type="ChEBI" id="CHEBI:82961"/>
        <dbReference type="ChEBI" id="CHEBI:456216"/>
    </reaction>
    <physiologicalReaction direction="left-to-right" evidence="18">
        <dbReference type="Rhea" id="RHEA:60129"/>
    </physiologicalReaction>
</comment>
<feature type="transmembrane region" description="Helical" evidence="37">
    <location>
        <begin position="770"/>
        <end position="792"/>
    </location>
</feature>
<dbReference type="Gene3D" id="1.20.1560.10">
    <property type="entry name" value="ABC transporter type 1, transmembrane domain"/>
    <property type="match status" value="2"/>
</dbReference>
<dbReference type="GeneID" id="113920185"/>
<evidence type="ECO:0000256" key="10">
    <source>
        <dbReference type="ARBA" id="ARBA00022967"/>
    </source>
</evidence>
<dbReference type="CDD" id="cd03250">
    <property type="entry name" value="ABCC_MRP_domain1"/>
    <property type="match status" value="1"/>
</dbReference>
<keyword evidence="6" id="KW-1003">Cell membrane</keyword>
<dbReference type="SUPFAM" id="SSF90123">
    <property type="entry name" value="ABC transporter transmembrane region"/>
    <property type="match status" value="2"/>
</dbReference>
<feature type="transmembrane region" description="Helical" evidence="37">
    <location>
        <begin position="671"/>
        <end position="701"/>
    </location>
</feature>
<comment type="catalytic activity">
    <reaction evidence="21">
        <text>tauroursodeoxycholate(in) + glutathione(in) + ATP + H2O = tauroursodeoxycholate(out) + glutathione(out) + ADP + phosphate + H(+)</text>
        <dbReference type="Rhea" id="RHEA:66420"/>
        <dbReference type="ChEBI" id="CHEBI:15377"/>
        <dbReference type="ChEBI" id="CHEBI:15378"/>
        <dbReference type="ChEBI" id="CHEBI:30616"/>
        <dbReference type="ChEBI" id="CHEBI:43474"/>
        <dbReference type="ChEBI" id="CHEBI:57925"/>
        <dbReference type="ChEBI" id="CHEBI:132028"/>
        <dbReference type="ChEBI" id="CHEBI:456216"/>
    </reaction>
    <physiologicalReaction direction="left-to-right" evidence="21">
        <dbReference type="Rhea" id="RHEA:66421"/>
    </physiologicalReaction>
</comment>
<keyword evidence="7 37" id="KW-0812">Transmembrane</keyword>
<dbReference type="PROSITE" id="PS00211">
    <property type="entry name" value="ABC_TRANSPORTER_1"/>
    <property type="match status" value="2"/>
</dbReference>
<name>A0A6J2CS94_ZALCA</name>
<comment type="catalytic activity">
    <reaction evidence="23">
        <text>prostaglandin E1(in) + ATP + H2O = prostaglandin E1(out) + ADP + phosphate + H(+)</text>
        <dbReference type="Rhea" id="RHEA:66392"/>
        <dbReference type="ChEBI" id="CHEBI:15377"/>
        <dbReference type="ChEBI" id="CHEBI:15378"/>
        <dbReference type="ChEBI" id="CHEBI:30616"/>
        <dbReference type="ChEBI" id="CHEBI:43474"/>
        <dbReference type="ChEBI" id="CHEBI:57397"/>
        <dbReference type="ChEBI" id="CHEBI:456216"/>
    </reaction>
    <physiologicalReaction direction="left-to-right" evidence="23">
        <dbReference type="Rhea" id="RHEA:66393"/>
    </physiologicalReaction>
</comment>
<dbReference type="AlphaFoldDB" id="A0A6J2CS94"/>
<evidence type="ECO:0000256" key="6">
    <source>
        <dbReference type="ARBA" id="ARBA00022475"/>
    </source>
</evidence>
<evidence type="ECO:0000256" key="21">
    <source>
        <dbReference type="ARBA" id="ARBA00050117"/>
    </source>
</evidence>
<evidence type="ECO:0000256" key="12">
    <source>
        <dbReference type="ARBA" id="ARBA00023055"/>
    </source>
</evidence>
<dbReference type="CDD" id="cd03244">
    <property type="entry name" value="ABCC_MRP_domain2"/>
    <property type="match status" value="1"/>
</dbReference>
<comment type="catalytic activity">
    <reaction evidence="25">
        <text>leukotriene B4(in) + ATP + H2O = leukotriene B4(out) + ADP + phosphate + H(+)</text>
        <dbReference type="Rhea" id="RHEA:66424"/>
        <dbReference type="ChEBI" id="CHEBI:15377"/>
        <dbReference type="ChEBI" id="CHEBI:15378"/>
        <dbReference type="ChEBI" id="CHEBI:30616"/>
        <dbReference type="ChEBI" id="CHEBI:43474"/>
        <dbReference type="ChEBI" id="CHEBI:57461"/>
        <dbReference type="ChEBI" id="CHEBI:456216"/>
    </reaction>
</comment>
<dbReference type="PANTHER" id="PTHR24223:SF357">
    <property type="entry name" value="ATP-BINDING CASSETTE SUB-FAMILY C MEMBER 4"/>
    <property type="match status" value="1"/>
</dbReference>
<evidence type="ECO:0000256" key="20">
    <source>
        <dbReference type="ARBA" id="ARBA00048665"/>
    </source>
</evidence>
<evidence type="ECO:0000256" key="1">
    <source>
        <dbReference type="ARBA" id="ARBA00001946"/>
    </source>
</evidence>
<evidence type="ECO:0000259" key="39">
    <source>
        <dbReference type="PROSITE" id="PS50929"/>
    </source>
</evidence>
<feature type="transmembrane region" description="Helical" evidence="37">
    <location>
        <begin position="118"/>
        <end position="137"/>
    </location>
</feature>
<feature type="domain" description="ABC transporter" evidence="38">
    <location>
        <begin position="320"/>
        <end position="543"/>
    </location>
</feature>
<comment type="catalytic activity">
    <reaction evidence="19">
        <text>an S-substituted glutathione(in) + ATP + H2O = an S-substituted glutathione(out) + ADP + phosphate + H(+)</text>
        <dbReference type="Rhea" id="RHEA:19121"/>
        <dbReference type="ChEBI" id="CHEBI:15377"/>
        <dbReference type="ChEBI" id="CHEBI:15378"/>
        <dbReference type="ChEBI" id="CHEBI:30616"/>
        <dbReference type="ChEBI" id="CHEBI:43474"/>
        <dbReference type="ChEBI" id="CHEBI:90779"/>
        <dbReference type="ChEBI" id="CHEBI:456216"/>
        <dbReference type="EC" id="7.6.2.3"/>
    </reaction>
    <physiologicalReaction direction="left-to-right" evidence="19">
        <dbReference type="Rhea" id="RHEA:19122"/>
    </physiologicalReaction>
</comment>
<dbReference type="CTD" id="10257"/>
<comment type="catalytic activity">
    <reaction evidence="20">
        <text>urate(in) + ATP + H2O = urate(out) + ADP + phosphate + H(+)</text>
        <dbReference type="Rhea" id="RHEA:16461"/>
        <dbReference type="ChEBI" id="CHEBI:15377"/>
        <dbReference type="ChEBI" id="CHEBI:15378"/>
        <dbReference type="ChEBI" id="CHEBI:17775"/>
        <dbReference type="ChEBI" id="CHEBI:30616"/>
        <dbReference type="ChEBI" id="CHEBI:43474"/>
        <dbReference type="ChEBI" id="CHEBI:456216"/>
    </reaction>
    <physiologicalReaction direction="left-to-right" evidence="20">
        <dbReference type="Rhea" id="RHEA:16462"/>
    </physiologicalReaction>
</comment>
<feature type="compositionally biased region" description="Low complexity" evidence="36">
    <location>
        <begin position="562"/>
        <end position="577"/>
    </location>
</feature>
<dbReference type="EC" id="7.6.2.3" evidence="14"/>
<evidence type="ECO:0000256" key="35">
    <source>
        <dbReference type="ARBA" id="ARBA00082792"/>
    </source>
</evidence>
<evidence type="ECO:0000256" key="4">
    <source>
        <dbReference type="ARBA" id="ARBA00012191"/>
    </source>
</evidence>
<evidence type="ECO:0000256" key="3">
    <source>
        <dbReference type="ARBA" id="ARBA00004554"/>
    </source>
</evidence>
<evidence type="ECO:0000256" key="13">
    <source>
        <dbReference type="ARBA" id="ARBA00023136"/>
    </source>
</evidence>
<dbReference type="InterPro" id="IPR030240">
    <property type="entry name" value="ABCC4_TMD1"/>
</dbReference>
<evidence type="ECO:0000256" key="28">
    <source>
        <dbReference type="ARBA" id="ARBA00051604"/>
    </source>
</evidence>
<dbReference type="PROSITE" id="PS50893">
    <property type="entry name" value="ABC_TRANSPORTER_2"/>
    <property type="match status" value="2"/>
</dbReference>
<comment type="catalytic activity">
    <reaction evidence="15">
        <text>ATP + H2O + xenobioticSide 1 = ADP + phosphate + xenobioticSide 2.</text>
        <dbReference type="EC" id="7.6.2.2"/>
    </reaction>
</comment>
<feature type="transmembrane region" description="Helical" evidence="37">
    <location>
        <begin position="143"/>
        <end position="164"/>
    </location>
</feature>
<dbReference type="FunFam" id="1.20.1560.10:FF:000014">
    <property type="entry name" value="Multidrug resistance-associated protein member 4"/>
    <property type="match status" value="1"/>
</dbReference>
<comment type="catalytic activity">
    <reaction evidence="30">
        <text>taurocholate(in) + glutathione(in) + ATP + H2O = taurocholate(out) + glutathione(out) + ADP + phosphate + H(+)</text>
        <dbReference type="Rhea" id="RHEA:66404"/>
        <dbReference type="ChEBI" id="CHEBI:15377"/>
        <dbReference type="ChEBI" id="CHEBI:15378"/>
        <dbReference type="ChEBI" id="CHEBI:30616"/>
        <dbReference type="ChEBI" id="CHEBI:36257"/>
        <dbReference type="ChEBI" id="CHEBI:43474"/>
        <dbReference type="ChEBI" id="CHEBI:57925"/>
        <dbReference type="ChEBI" id="CHEBI:456216"/>
    </reaction>
    <physiologicalReaction direction="left-to-right" evidence="30">
        <dbReference type="Rhea" id="RHEA:66405"/>
    </physiologicalReaction>
</comment>
<feature type="transmembrane region" description="Helical" evidence="37">
    <location>
        <begin position="44"/>
        <end position="67"/>
    </location>
</feature>
<evidence type="ECO:0000256" key="14">
    <source>
        <dbReference type="ARBA" id="ARBA00024220"/>
    </source>
</evidence>
<comment type="catalytic activity">
    <reaction evidence="31">
        <text>glycocholate(in) + glutathione(in) + ATP + H2O = glycocholate(out) + glutathione(out) + ADP + phosphate + H(+)</text>
        <dbReference type="Rhea" id="RHEA:66400"/>
        <dbReference type="ChEBI" id="CHEBI:15377"/>
        <dbReference type="ChEBI" id="CHEBI:15378"/>
        <dbReference type="ChEBI" id="CHEBI:29746"/>
        <dbReference type="ChEBI" id="CHEBI:30616"/>
        <dbReference type="ChEBI" id="CHEBI:43474"/>
        <dbReference type="ChEBI" id="CHEBI:57925"/>
        <dbReference type="ChEBI" id="CHEBI:456216"/>
    </reaction>
    <physiologicalReaction direction="left-to-right" evidence="31">
        <dbReference type="Rhea" id="RHEA:66401"/>
    </physiologicalReaction>
</comment>
<dbReference type="InterPro" id="IPR027417">
    <property type="entry name" value="P-loop_NTPase"/>
</dbReference>
<evidence type="ECO:0000256" key="23">
    <source>
        <dbReference type="ARBA" id="ARBA00050718"/>
    </source>
</evidence>
<evidence type="ECO:0000313" key="40">
    <source>
        <dbReference type="Proteomes" id="UP000515165"/>
    </source>
</evidence>
<evidence type="ECO:0000256" key="30">
    <source>
        <dbReference type="ARBA" id="ARBA00051844"/>
    </source>
</evidence>
<dbReference type="Pfam" id="PF00664">
    <property type="entry name" value="ABC_membrane"/>
    <property type="match status" value="2"/>
</dbReference>
<reference evidence="41" key="1">
    <citation type="submission" date="2025-08" db="UniProtKB">
        <authorList>
            <consortium name="RefSeq"/>
        </authorList>
    </citation>
    <scope>IDENTIFICATION</scope>
    <source>
        <tissue evidence="41">Blood</tissue>
    </source>
</reference>
<feature type="domain" description="ABC transmembrane type-1" evidence="39">
    <location>
        <begin position="625"/>
        <end position="913"/>
    </location>
</feature>
<evidence type="ECO:0000259" key="38">
    <source>
        <dbReference type="PROSITE" id="PS50893"/>
    </source>
</evidence>
<protein>
    <recommendedName>
        <fullName evidence="35">Multidrug resistance-associated protein 4</fullName>
        <ecNumber evidence="4">7.6.2.2</ecNumber>
        <ecNumber evidence="14">7.6.2.3</ecNumber>
    </recommendedName>
</protein>
<evidence type="ECO:0000256" key="8">
    <source>
        <dbReference type="ARBA" id="ARBA00022741"/>
    </source>
</evidence>
<comment type="catalytic activity">
    <reaction evidence="28">
        <text>3',5'-cyclic AMP(in) + ATP + H2O = 3',5'-cyclic AMP(out) + ADP + phosphate + H(+)</text>
        <dbReference type="Rhea" id="RHEA:66184"/>
        <dbReference type="ChEBI" id="CHEBI:15377"/>
        <dbReference type="ChEBI" id="CHEBI:15378"/>
        <dbReference type="ChEBI" id="CHEBI:30616"/>
        <dbReference type="ChEBI" id="CHEBI:43474"/>
        <dbReference type="ChEBI" id="CHEBI:58165"/>
        <dbReference type="ChEBI" id="CHEBI:456216"/>
    </reaction>
    <physiologicalReaction direction="left-to-right" evidence="28">
        <dbReference type="Rhea" id="RHEA:66185"/>
    </physiologicalReaction>
</comment>
<dbReference type="Proteomes" id="UP000515165">
    <property type="component" value="Chromosome 3"/>
</dbReference>
<evidence type="ECO:0000313" key="41">
    <source>
        <dbReference type="RefSeq" id="XP_027446286.1"/>
    </source>
</evidence>
<dbReference type="InterPro" id="IPR003439">
    <property type="entry name" value="ABC_transporter-like_ATP-bd"/>
</dbReference>
<keyword evidence="12" id="KW-0445">Lipid transport</keyword>
<dbReference type="InterPro" id="IPR003593">
    <property type="entry name" value="AAA+_ATPase"/>
</dbReference>
<feature type="domain" description="ABC transporter" evidence="38">
    <location>
        <begin position="949"/>
        <end position="1182"/>
    </location>
</feature>
<sequence length="1233" mass="138343">MWNGRAKAESHEEGTKVIQPIFLGKIINYFENHDPTNSVALREAYVYATVLSICTLILAILHHLYFYHVQCAGMRLRVAMCHMIYRKALRLSNMAMGKTTTGQIVNLLSNDVNKFDQVTIFLHFLWAGPLQAIAVTALLWMEIGISCLAGIAVLIILLPLQSCLGKLFSSFRSKTAAFTDVRIRTMNEVITGIRIIKMYAWEKSFADLITYLRRKEISKILSSSYLRGMNLASFFIASKIIIFVTFTTYVLLGNVITASHVFVAVSLYGAVRLTVTLFFPAAIEKVSEAVISIQRIKNFLLLDEISQRTPQLPSDGKMIVHVQDFTAFWDKASETPTLQGLSFTVRPGELLAVIGPVGAGKSSLLSAVLGELPRSQGLVSVHGRIAYVSQQPWVFSGTVRSNILFGKKYEKERYEKVIKACALKKDLQLLEDGDLTVIGDRGATLSGGQKARVNLARAVYQDADIYLLDDPLSAVDAEVGRHLFELCICQTLHEKITILVTHQLQYLKAASQILILKDGKMVQKGTYTEFLKSGVDFGSLLKKENEEADQSPDPGSPTLRTRSFSESSVWSQQSSRPSVKDGAPEVQANENTQVAVPEESRSEGKVGLKAYKNYLTAGAHWLVIVFLILLNIIAQVAYILQDWWLSYWASEQSALNVTVNGKENVTEKLDLAWYLGIYSGLTVATVLFGTARSLFVFYVLVHSSQTLHNKMFESILRAPVLFFDRNPIGRILNRFSKDIGHMDDLLPLTFLDFFQTFLQVLGVVGVAVAVIPWIAIPLIPLGILFFVLRRYFLETSRDVKRLESTTRSPVFSHLSSSLQGLWTIRAYQTEERFQELFDAHQDLHSEAWFLFLTTSRWFAVRLDAICAILVIVVAFGSLILATNAGQVGLALSYALTLMGMFQWCVRQSAEVENMMISVERVMEYTDLEKEAPWEYQNRPPPSWPQEGTIVFDNVNFSYSLDGPLVLKHLTALIKSREKVGIVGRTGAGKSSLISALFRLSEPEGKIWIDKILTTEIGLHDLRKKMSIIPQEPVLFTGTMRKNLDPFNEHTDEELWNALTEVQLKEAIEDLPGKLDTELAESGSNLSVGQRQLVCLARAILRKNRILIIDEATANVDPRTDKLIQKKIREKFAQCTVLTIAHRLNTVIDSDKIMVLDSGRLKEYDEPYVLLQNEESLFYKMVQQLGKAEAAALTETAKQIYFKRNYPDITHSDHVVMNASNGQPSAFTIFETAL</sequence>
<evidence type="ECO:0000256" key="36">
    <source>
        <dbReference type="SAM" id="MobiDB-lite"/>
    </source>
</evidence>
<feature type="transmembrane region" description="Helical" evidence="37">
    <location>
        <begin position="258"/>
        <end position="279"/>
    </location>
</feature>
<dbReference type="FunFam" id="3.40.50.300:FF:000163">
    <property type="entry name" value="Multidrug resistance-associated protein member 4"/>
    <property type="match status" value="1"/>
</dbReference>
<evidence type="ECO:0000256" key="15">
    <source>
        <dbReference type="ARBA" id="ARBA00034018"/>
    </source>
</evidence>
<keyword evidence="8" id="KW-0547">Nucleotide-binding</keyword>
<dbReference type="FunFam" id="1.20.1560.10:FF:000027">
    <property type="entry name" value="ATP-binding cassette subfamily C member 4"/>
    <property type="match status" value="1"/>
</dbReference>
<comment type="cofactor">
    <cofactor evidence="1">
        <name>Mg(2+)</name>
        <dbReference type="ChEBI" id="CHEBI:18420"/>
    </cofactor>
</comment>
<evidence type="ECO:0000256" key="27">
    <source>
        <dbReference type="ARBA" id="ARBA00051304"/>
    </source>
</evidence>
<evidence type="ECO:0000256" key="32">
    <source>
        <dbReference type="ARBA" id="ARBA00052647"/>
    </source>
</evidence>
<dbReference type="GO" id="GO:0016887">
    <property type="term" value="F:ATP hydrolysis activity"/>
    <property type="evidence" value="ECO:0007669"/>
    <property type="project" value="InterPro"/>
</dbReference>
<evidence type="ECO:0000256" key="5">
    <source>
        <dbReference type="ARBA" id="ARBA00022448"/>
    </source>
</evidence>
<feature type="transmembrane region" description="Helical" evidence="37">
    <location>
        <begin position="619"/>
        <end position="640"/>
    </location>
</feature>
<dbReference type="PANTHER" id="PTHR24223">
    <property type="entry name" value="ATP-BINDING CASSETTE SUB-FAMILY C"/>
    <property type="match status" value="1"/>
</dbReference>
<dbReference type="PROSITE" id="PS50929">
    <property type="entry name" value="ABC_TM1F"/>
    <property type="match status" value="2"/>
</dbReference>
<dbReference type="FunFam" id="3.40.50.300:FF:002135">
    <property type="entry name" value="Multidrug resistance-associated protein 4 isoform A"/>
    <property type="match status" value="1"/>
</dbReference>
<comment type="catalytic activity">
    <reaction evidence="17">
        <text>leukotriene C4(in) + ATP + H2O = leukotriene C4(out) + ADP + phosphate + H(+)</text>
        <dbReference type="Rhea" id="RHEA:38963"/>
        <dbReference type="ChEBI" id="CHEBI:15377"/>
        <dbReference type="ChEBI" id="CHEBI:15378"/>
        <dbReference type="ChEBI" id="CHEBI:30616"/>
        <dbReference type="ChEBI" id="CHEBI:43474"/>
        <dbReference type="ChEBI" id="CHEBI:57973"/>
        <dbReference type="ChEBI" id="CHEBI:456216"/>
    </reaction>
    <physiologicalReaction direction="left-to-right" evidence="17">
        <dbReference type="Rhea" id="RHEA:38964"/>
    </physiologicalReaction>
</comment>
<comment type="catalytic activity">
    <reaction evidence="16">
        <text>dehydroepiandrosterone 3-sulfate(in) + ATP + H2O = dehydroepiandrosterone 3-sulfate(out) + ADP + phosphate + H(+)</text>
        <dbReference type="Rhea" id="RHEA:61364"/>
        <dbReference type="ChEBI" id="CHEBI:15377"/>
        <dbReference type="ChEBI" id="CHEBI:15378"/>
        <dbReference type="ChEBI" id="CHEBI:30616"/>
        <dbReference type="ChEBI" id="CHEBI:43474"/>
        <dbReference type="ChEBI" id="CHEBI:57905"/>
        <dbReference type="ChEBI" id="CHEBI:456216"/>
    </reaction>
    <physiologicalReaction direction="left-to-right" evidence="16">
        <dbReference type="Rhea" id="RHEA:61365"/>
    </physiologicalReaction>
</comment>
<evidence type="ECO:0000256" key="24">
    <source>
        <dbReference type="ARBA" id="ARBA00051057"/>
    </source>
</evidence>
<evidence type="ECO:0000256" key="7">
    <source>
        <dbReference type="ARBA" id="ARBA00022692"/>
    </source>
</evidence>
<keyword evidence="5" id="KW-0813">Transport</keyword>
<evidence type="ECO:0000256" key="11">
    <source>
        <dbReference type="ARBA" id="ARBA00022989"/>
    </source>
</evidence>
<dbReference type="InterPro" id="IPR011527">
    <property type="entry name" value="ABC1_TM_dom"/>
</dbReference>
<comment type="subcellular location">
    <subcellularLocation>
        <location evidence="2">Apical cell membrane</location>
        <topology evidence="2">Multi-pass membrane protein</topology>
    </subcellularLocation>
    <subcellularLocation>
        <location evidence="3">Basolateral cell membrane</location>
        <topology evidence="3">Multi-pass membrane protein</topology>
    </subcellularLocation>
</comment>